<evidence type="ECO:0000313" key="1">
    <source>
        <dbReference type="EMBL" id="CEK76886.1"/>
    </source>
</evidence>
<dbReference type="AlphaFoldDB" id="A0A0B7AA68"/>
<protein>
    <submittedName>
        <fullName evidence="1">Uncharacterized protein</fullName>
    </submittedName>
</protein>
<name>A0A0B7AA68_9EUPU</name>
<gene>
    <name evidence="1" type="primary">ORF102034</name>
</gene>
<reference evidence="1" key="1">
    <citation type="submission" date="2014-12" db="EMBL/GenBank/DDBJ databases">
        <title>Insight into the proteome of Arion vulgaris.</title>
        <authorList>
            <person name="Aradska J."/>
            <person name="Bulat T."/>
            <person name="Smidak R."/>
            <person name="Sarate P."/>
            <person name="Gangsoo J."/>
            <person name="Sialana F."/>
            <person name="Bilban M."/>
            <person name="Lubec G."/>
        </authorList>
    </citation>
    <scope>NUCLEOTIDE SEQUENCE</scope>
    <source>
        <tissue evidence="1">Skin</tissue>
    </source>
</reference>
<organism evidence="1">
    <name type="scientific">Arion vulgaris</name>
    <dbReference type="NCBI Taxonomy" id="1028688"/>
    <lineage>
        <taxon>Eukaryota</taxon>
        <taxon>Metazoa</taxon>
        <taxon>Spiralia</taxon>
        <taxon>Lophotrochozoa</taxon>
        <taxon>Mollusca</taxon>
        <taxon>Gastropoda</taxon>
        <taxon>Heterobranchia</taxon>
        <taxon>Euthyneura</taxon>
        <taxon>Panpulmonata</taxon>
        <taxon>Eupulmonata</taxon>
        <taxon>Stylommatophora</taxon>
        <taxon>Helicina</taxon>
        <taxon>Arionoidea</taxon>
        <taxon>Arionidae</taxon>
        <taxon>Arion</taxon>
    </lineage>
</organism>
<feature type="non-terminal residue" evidence="1">
    <location>
        <position position="1"/>
    </location>
</feature>
<dbReference type="EMBL" id="HACG01030021">
    <property type="protein sequence ID" value="CEK76886.1"/>
    <property type="molecule type" value="Transcribed_RNA"/>
</dbReference>
<accession>A0A0B7AA68</accession>
<proteinExistence type="predicted"/>
<sequence>ISNLDHVSVTGRGLSITGRGLCSRIELFQSPLHTPEMCNNTHLRLLSSSLAMYGYYKCSHLCRDAREWKNY</sequence>